<feature type="compositionally biased region" description="Low complexity" evidence="1">
    <location>
        <begin position="77"/>
        <end position="90"/>
    </location>
</feature>
<dbReference type="AlphaFoldDB" id="G9WW02"/>
<name>G9WW02_9FIRM</name>
<dbReference type="EMBL" id="AFZD01000018">
    <property type="protein sequence ID" value="EHL10939.1"/>
    <property type="molecule type" value="Genomic_DNA"/>
</dbReference>
<comment type="caution">
    <text evidence="3">The sequence shown here is derived from an EMBL/GenBank/DDBJ whole genome shotgun (WGS) entry which is preliminary data.</text>
</comment>
<keyword evidence="4" id="KW-1185">Reference proteome</keyword>
<feature type="region of interest" description="Disordered" evidence="1">
    <location>
        <begin position="1"/>
        <end position="90"/>
    </location>
</feature>
<feature type="compositionally biased region" description="Low complexity" evidence="1">
    <location>
        <begin position="631"/>
        <end position="659"/>
    </location>
</feature>
<dbReference type="RefSeq" id="WP_009536896.1">
    <property type="nucleotide sequence ID" value="NZ_JH414505.1"/>
</dbReference>
<evidence type="ECO:0000313" key="3">
    <source>
        <dbReference type="EMBL" id="EHL10939.1"/>
    </source>
</evidence>
<keyword evidence="2" id="KW-0472">Membrane</keyword>
<gene>
    <name evidence="3" type="ORF">HMPREF9624_01086</name>
</gene>
<keyword evidence="2" id="KW-0812">Transmembrane</keyword>
<dbReference type="Proteomes" id="UP000003527">
    <property type="component" value="Unassembled WGS sequence"/>
</dbReference>
<accession>G9WW02</accession>
<feature type="transmembrane region" description="Helical" evidence="2">
    <location>
        <begin position="240"/>
        <end position="261"/>
    </location>
</feature>
<keyword evidence="2" id="KW-1133">Transmembrane helix</keyword>
<protein>
    <submittedName>
        <fullName evidence="3">Uncharacterized protein</fullName>
    </submittedName>
</protein>
<dbReference type="Gene3D" id="1.20.120.20">
    <property type="entry name" value="Apolipoprotein"/>
    <property type="match status" value="1"/>
</dbReference>
<evidence type="ECO:0000313" key="4">
    <source>
        <dbReference type="Proteomes" id="UP000003527"/>
    </source>
</evidence>
<feature type="region of interest" description="Disordered" evidence="1">
    <location>
        <begin position="627"/>
        <end position="659"/>
    </location>
</feature>
<feature type="compositionally biased region" description="Polar residues" evidence="1">
    <location>
        <begin position="24"/>
        <end position="55"/>
    </location>
</feature>
<evidence type="ECO:0000256" key="1">
    <source>
        <dbReference type="SAM" id="MobiDB-lite"/>
    </source>
</evidence>
<evidence type="ECO:0000256" key="2">
    <source>
        <dbReference type="SAM" id="Phobius"/>
    </source>
</evidence>
<proteinExistence type="predicted"/>
<reference evidence="3 4" key="1">
    <citation type="submission" date="2011-08" db="EMBL/GenBank/DDBJ databases">
        <title>The Genome Sequence of Oribacterium sp. ACB7.</title>
        <authorList>
            <consortium name="The Broad Institute Genome Sequencing Platform"/>
            <person name="Earl A."/>
            <person name="Ward D."/>
            <person name="Feldgarden M."/>
            <person name="Gevers D."/>
            <person name="Sizova M."/>
            <person name="Hazen A."/>
            <person name="Epstein S."/>
            <person name="Young S.K."/>
            <person name="Zeng Q."/>
            <person name="Gargeya S."/>
            <person name="Fitzgerald M."/>
            <person name="Haas B."/>
            <person name="Abouelleil A."/>
            <person name="Alvarado L."/>
            <person name="Arachchi H.M."/>
            <person name="Berlin A."/>
            <person name="Brown A."/>
            <person name="Chapman S.B."/>
            <person name="Chen Z."/>
            <person name="Dunbar C."/>
            <person name="Freedman E."/>
            <person name="Gearin G."/>
            <person name="Gellesch M."/>
            <person name="Goldberg J."/>
            <person name="Griggs A."/>
            <person name="Gujja S."/>
            <person name="Heiman D."/>
            <person name="Howarth C."/>
            <person name="Larson L."/>
            <person name="Lui A."/>
            <person name="MacDonald P.J.P."/>
            <person name="Montmayeur A."/>
            <person name="Murphy C."/>
            <person name="Neiman D."/>
            <person name="Pearson M."/>
            <person name="Priest M."/>
            <person name="Roberts A."/>
            <person name="Saif S."/>
            <person name="Shea T."/>
            <person name="Shenoy N."/>
            <person name="Sisk P."/>
            <person name="Stolte C."/>
            <person name="Sykes S."/>
            <person name="Wortman J."/>
            <person name="Nusbaum C."/>
            <person name="Birren B."/>
        </authorList>
    </citation>
    <scope>NUCLEOTIDE SEQUENCE [LARGE SCALE GENOMIC DNA]</scope>
    <source>
        <strain evidence="3 4">ACB7</strain>
    </source>
</reference>
<dbReference type="SUPFAM" id="SSF58113">
    <property type="entry name" value="Apolipoprotein A-I"/>
    <property type="match status" value="1"/>
</dbReference>
<sequence>MGAEEKNENEVVNTTPNEVGGADSTASVQEDTQVGQETSAQEGVQAEPATSVQEETQPEPVFRVEPPLRNTEEKASESAQEQSAAEAVQAVAGELEHTTEQVVPVVKETAEKVEEAVTQKVEQAVPVVKETAEKVEEAVTQKVEQAVPVVKETAEKVEEAVTQKVEQAAPVVQQTATEVKQAVQQAAVQAEQKVETVVEKAEEKISAADRIKENVNKYKPAKKQKTAIENGGDGKKSHSAVIIVIVILFMLLVLGLGYAFFQRRVKVDLDKYISVNFSGYEGYGEAEVKFDEEAFLKDYKKKIKVKKKKSGLTDEILDDYTAEEFLYDYYISGAWELDGENGKYKNDDKVHLTWNLDKDNIEELFKVKIQDSAKEFTVKDLEKVESFDAFENLKMEFTGTAPDGFAQWEASGIMDGSKGFYFSVSPQEGLSNGDKVIVKVEPEEYLDKIIQKTGKAPKETEKVYTVEGLLSYIQSGAQVDDTLLNSMKKEVEDLITSDIAREGETVELVSAEYQGYYFLTAKDSFTYKHNVFYPVYKVNIRINLPENNFVQDYSYYVTGGFENIMDEGNGKVSVDVNDMNTIYNSFVIDTGVGTWFTTKYYLDGFETLDSLRTTVVSKNLSNYKAEEKILSNESTTETEASTETSTAEESTEAETTTNS</sequence>
<feature type="compositionally biased region" description="Low complexity" evidence="1">
    <location>
        <begin position="10"/>
        <end position="19"/>
    </location>
</feature>
<organism evidence="3 4">
    <name type="scientific">Oribacterium asaccharolyticum ACB7</name>
    <dbReference type="NCBI Taxonomy" id="796944"/>
    <lineage>
        <taxon>Bacteria</taxon>
        <taxon>Bacillati</taxon>
        <taxon>Bacillota</taxon>
        <taxon>Clostridia</taxon>
        <taxon>Lachnospirales</taxon>
        <taxon>Lachnospiraceae</taxon>
        <taxon>Oribacterium</taxon>
    </lineage>
</organism>
<dbReference type="PATRIC" id="fig|796944.3.peg.1821"/>
<dbReference type="HOGENOM" id="CLU_483627_0_0_9"/>